<evidence type="ECO:0008006" key="3">
    <source>
        <dbReference type="Google" id="ProtNLM"/>
    </source>
</evidence>
<keyword evidence="2" id="KW-1185">Reference proteome</keyword>
<protein>
    <recommendedName>
        <fullName evidence="3">Transposase</fullName>
    </recommendedName>
</protein>
<proteinExistence type="predicted"/>
<accession>A0ABW6IL93</accession>
<evidence type="ECO:0000313" key="2">
    <source>
        <dbReference type="Proteomes" id="UP001600424"/>
    </source>
</evidence>
<reference evidence="1 2" key="1">
    <citation type="submission" date="2024-09" db="EMBL/GenBank/DDBJ databases">
        <title>The Natural Products Discovery Center: Release of the First 8490 Sequenced Strains for Exploring Actinobacteria Biosynthetic Diversity.</title>
        <authorList>
            <person name="Kalkreuter E."/>
            <person name="Kautsar S.A."/>
            <person name="Yang D."/>
            <person name="Bader C.D."/>
            <person name="Teijaro C.N."/>
            <person name="Fluegel L."/>
            <person name="Davis C.M."/>
            <person name="Simpson J.R."/>
            <person name="Lauterbach L."/>
            <person name="Steele A.D."/>
            <person name="Gui C."/>
            <person name="Meng S."/>
            <person name="Li G."/>
            <person name="Viehrig K."/>
            <person name="Ye F."/>
            <person name="Su P."/>
            <person name="Kiefer A.F."/>
            <person name="Nichols A."/>
            <person name="Cepeda A.J."/>
            <person name="Yan W."/>
            <person name="Fan B."/>
            <person name="Jiang Y."/>
            <person name="Adhikari A."/>
            <person name="Zheng C.-J."/>
            <person name="Schuster L."/>
            <person name="Cowan T.M."/>
            <person name="Smanski M.J."/>
            <person name="Chevrette M.G."/>
            <person name="De Carvalho L.P.S."/>
            <person name="Shen B."/>
        </authorList>
    </citation>
    <scope>NUCLEOTIDE SEQUENCE [LARGE SCALE GENOMIC DNA]</scope>
    <source>
        <strain evidence="1 2">NPDC056472</strain>
    </source>
</reference>
<name>A0ABW6IL93_STRWE</name>
<sequence length="114" mass="13290">MELSSGPAKRPYDLRRAGISFSLHSGVDPAECARRAGQSIEVLFRHCAKFLDGVRERETSEMNREFRRKRDPFLQGRARGAWQAKARLRRLFSCLWKNSGFFGEYDTSRFLVCW</sequence>
<organism evidence="1 2">
    <name type="scientific">Streptomyces wedmorensis</name>
    <dbReference type="NCBI Taxonomy" id="43759"/>
    <lineage>
        <taxon>Bacteria</taxon>
        <taxon>Bacillati</taxon>
        <taxon>Actinomycetota</taxon>
        <taxon>Actinomycetes</taxon>
        <taxon>Kitasatosporales</taxon>
        <taxon>Streptomycetaceae</taxon>
        <taxon>Streptomyces</taxon>
    </lineage>
</organism>
<dbReference type="EMBL" id="JBHTRV010000001">
    <property type="protein sequence ID" value="MFE5978358.1"/>
    <property type="molecule type" value="Genomic_DNA"/>
</dbReference>
<evidence type="ECO:0000313" key="1">
    <source>
        <dbReference type="EMBL" id="MFE5978358.1"/>
    </source>
</evidence>
<dbReference type="Proteomes" id="UP001600424">
    <property type="component" value="Unassembled WGS sequence"/>
</dbReference>
<gene>
    <name evidence="1" type="ORF">ACFQ63_01470</name>
</gene>
<dbReference type="RefSeq" id="WP_386255096.1">
    <property type="nucleotide sequence ID" value="NZ_JBHTRV010000001.1"/>
</dbReference>
<comment type="caution">
    <text evidence="1">The sequence shown here is derived from an EMBL/GenBank/DDBJ whole genome shotgun (WGS) entry which is preliminary data.</text>
</comment>